<evidence type="ECO:0000313" key="2">
    <source>
        <dbReference type="Proteomes" id="UP001430953"/>
    </source>
</evidence>
<keyword evidence="2" id="KW-1185">Reference proteome</keyword>
<sequence>MEYLSLVIDVYNFVFLFSYFTDKRNKEFFNIYLRYSFISRMSTWSWSMRGPIVTGNYRNIQASPIQCDAIIHRERQALLHFLAFTALTAVSSVSRYAPRCR</sequence>
<comment type="caution">
    <text evidence="1">The sequence shown here is derived from an EMBL/GenBank/DDBJ whole genome shotgun (WGS) entry which is preliminary data.</text>
</comment>
<dbReference type="AlphaFoldDB" id="A0AAW2EMW0"/>
<gene>
    <name evidence="1" type="ORF">PUN28_017081</name>
</gene>
<protein>
    <submittedName>
        <fullName evidence="1">Uncharacterized protein</fullName>
    </submittedName>
</protein>
<evidence type="ECO:0000313" key="1">
    <source>
        <dbReference type="EMBL" id="KAL0104123.1"/>
    </source>
</evidence>
<proteinExistence type="predicted"/>
<dbReference type="EMBL" id="JADYXP020000020">
    <property type="protein sequence ID" value="KAL0104123.1"/>
    <property type="molecule type" value="Genomic_DNA"/>
</dbReference>
<accession>A0AAW2EMW0</accession>
<name>A0AAW2EMW0_9HYME</name>
<dbReference type="Proteomes" id="UP001430953">
    <property type="component" value="Unassembled WGS sequence"/>
</dbReference>
<reference evidence="1 2" key="1">
    <citation type="submission" date="2023-03" db="EMBL/GenBank/DDBJ databases">
        <title>High recombination rates correlate with genetic variation in Cardiocondyla obscurior ants.</title>
        <authorList>
            <person name="Errbii M."/>
        </authorList>
    </citation>
    <scope>NUCLEOTIDE SEQUENCE [LARGE SCALE GENOMIC DNA]</scope>
    <source>
        <strain evidence="1">Alpha-2009</strain>
        <tissue evidence="1">Whole body</tissue>
    </source>
</reference>
<organism evidence="1 2">
    <name type="scientific">Cardiocondyla obscurior</name>
    <dbReference type="NCBI Taxonomy" id="286306"/>
    <lineage>
        <taxon>Eukaryota</taxon>
        <taxon>Metazoa</taxon>
        <taxon>Ecdysozoa</taxon>
        <taxon>Arthropoda</taxon>
        <taxon>Hexapoda</taxon>
        <taxon>Insecta</taxon>
        <taxon>Pterygota</taxon>
        <taxon>Neoptera</taxon>
        <taxon>Endopterygota</taxon>
        <taxon>Hymenoptera</taxon>
        <taxon>Apocrita</taxon>
        <taxon>Aculeata</taxon>
        <taxon>Formicoidea</taxon>
        <taxon>Formicidae</taxon>
        <taxon>Myrmicinae</taxon>
        <taxon>Cardiocondyla</taxon>
    </lineage>
</organism>